<feature type="compositionally biased region" description="Polar residues" evidence="3">
    <location>
        <begin position="117"/>
        <end position="127"/>
    </location>
</feature>
<dbReference type="GO" id="GO:0040008">
    <property type="term" value="P:regulation of growth"/>
    <property type="evidence" value="ECO:0007669"/>
    <property type="project" value="InterPro"/>
</dbReference>
<dbReference type="Gramene" id="TraesMAC5A03G02668140.1">
    <property type="protein sequence ID" value="TraesMAC5A03G02668140.1"/>
    <property type="gene ID" value="TraesMAC5A03G02668140"/>
</dbReference>
<dbReference type="Gramene" id="TraesWEE_scaffold_108254_01G000100.1">
    <property type="protein sequence ID" value="TraesWEE_scaffold_108254_01G000100.1"/>
    <property type="gene ID" value="TraesWEE_scaffold_108254_01G000100"/>
</dbReference>
<dbReference type="PANTHER" id="PTHR34045">
    <property type="entry name" value="OS03G0406300 PROTEIN"/>
    <property type="match status" value="1"/>
</dbReference>
<dbReference type="Proteomes" id="UP000019116">
    <property type="component" value="Chromosome 5A"/>
</dbReference>
<proteinExistence type="inferred from homology"/>
<evidence type="ECO:0000313" key="5">
    <source>
        <dbReference type="Proteomes" id="UP000019116"/>
    </source>
</evidence>
<organism evidence="4">
    <name type="scientific">Triticum aestivum</name>
    <name type="common">Wheat</name>
    <dbReference type="NCBI Taxonomy" id="4565"/>
    <lineage>
        <taxon>Eukaryota</taxon>
        <taxon>Viridiplantae</taxon>
        <taxon>Streptophyta</taxon>
        <taxon>Embryophyta</taxon>
        <taxon>Tracheophyta</taxon>
        <taxon>Spermatophyta</taxon>
        <taxon>Magnoliopsida</taxon>
        <taxon>Liliopsida</taxon>
        <taxon>Poales</taxon>
        <taxon>Poaceae</taxon>
        <taxon>BOP clade</taxon>
        <taxon>Pooideae</taxon>
        <taxon>Triticodae</taxon>
        <taxon>Triticeae</taxon>
        <taxon>Triticinae</taxon>
        <taxon>Triticum</taxon>
    </lineage>
</organism>
<reference evidence="4" key="2">
    <citation type="submission" date="2018-10" db="UniProtKB">
        <authorList>
            <consortium name="EnsemblPlants"/>
        </authorList>
    </citation>
    <scope>IDENTIFICATION</scope>
</reference>
<evidence type="ECO:0000256" key="2">
    <source>
        <dbReference type="ARBA" id="ARBA00024198"/>
    </source>
</evidence>
<dbReference type="Gramene" id="TraesCAD_scaffold_019406_01G000100.1">
    <property type="protein sequence ID" value="TraesCAD_scaffold_019406_01G000100.1"/>
    <property type="gene ID" value="TraesCAD_scaffold_019406_01G000100"/>
</dbReference>
<comment type="similarity">
    <text evidence="2">Belongs to the LAZY family.</text>
</comment>
<dbReference type="Gramene" id="TraesARI5A03G02711890.1">
    <property type="protein sequence ID" value="TraesARI5A03G02711890.1"/>
    <property type="gene ID" value="TraesARI5A03G02711890"/>
</dbReference>
<dbReference type="OMA" id="NRCELES"/>
<keyword evidence="1" id="KW-0341">Growth regulation</keyword>
<dbReference type="Gramene" id="TraesSTA5A03G02660590.1">
    <property type="protein sequence ID" value="TraesSTA5A03G02660590.1"/>
    <property type="gene ID" value="TraesSTA5A03G02660590"/>
</dbReference>
<dbReference type="PANTHER" id="PTHR34045:SF10">
    <property type="entry name" value="PROTEIN DEEPER ROOTING 1"/>
    <property type="match status" value="1"/>
</dbReference>
<dbReference type="EnsemblPlants" id="TraesCS5A02G213300.1">
    <property type="protein sequence ID" value="TraesCS5A02G213300.1"/>
    <property type="gene ID" value="TraesCS5A02G213300"/>
</dbReference>
<dbReference type="Gramene" id="TraesCS5A02G213300.1">
    <property type="protein sequence ID" value="TraesCS5A02G213300.1"/>
    <property type="gene ID" value="TraesCS5A02G213300"/>
</dbReference>
<dbReference type="Gramene" id="TraesCLE_scaffold_109269_01G000100.1">
    <property type="protein sequence ID" value="TraesCLE_scaffold_109269_01G000100.1"/>
    <property type="gene ID" value="TraesCLE_scaffold_109269_01G000100"/>
</dbReference>
<reference evidence="4" key="1">
    <citation type="submission" date="2018-08" db="EMBL/GenBank/DDBJ databases">
        <authorList>
            <person name="Rossello M."/>
        </authorList>
    </citation>
    <scope>NUCLEOTIDE SEQUENCE [LARGE SCALE GENOMIC DNA]</scope>
    <source>
        <strain evidence="4">cv. Chinese Spring</strain>
    </source>
</reference>
<dbReference type="GO" id="GO:0009630">
    <property type="term" value="P:gravitropism"/>
    <property type="evidence" value="ECO:0007669"/>
    <property type="project" value="InterPro"/>
</dbReference>
<keyword evidence="5" id="KW-1185">Reference proteome</keyword>
<evidence type="ECO:0000313" key="4">
    <source>
        <dbReference type="EnsemblPlants" id="TraesCS5A02G213300.1"/>
    </source>
</evidence>
<dbReference type="Gramene" id="TraesCS5A03G0548200.1">
    <property type="protein sequence ID" value="TraesCS5A03G0548200.1.CDS"/>
    <property type="gene ID" value="TraesCS5A03G0548200"/>
</dbReference>
<gene>
    <name evidence="4" type="primary">LOC123103756</name>
</gene>
<dbReference type="Gramene" id="TraesLDM5A03G02672620.1">
    <property type="protein sequence ID" value="TraesLDM5A03G02672620.1"/>
    <property type="gene ID" value="TraesLDM5A03G02672620"/>
</dbReference>
<feature type="region of interest" description="Disordered" evidence="3">
    <location>
        <begin position="1"/>
        <end position="23"/>
    </location>
</feature>
<dbReference type="Gramene" id="TraesRN5A0100562700.1">
    <property type="protein sequence ID" value="TraesRN5A0100562700.1"/>
    <property type="gene ID" value="TraesRN5A0100562700"/>
</dbReference>
<evidence type="ECO:0000256" key="3">
    <source>
        <dbReference type="SAM" id="MobiDB-lite"/>
    </source>
</evidence>
<dbReference type="Gramene" id="TraesPARA_EIv1.0_1575280.1">
    <property type="protein sequence ID" value="TraesPARA_EIv1.0_1575280.1.CDS"/>
    <property type="gene ID" value="TraesPARA_EIv1.0_1575280"/>
</dbReference>
<dbReference type="Gramene" id="TraesKAR5A01G0257270.1">
    <property type="protein sequence ID" value="cds.TraesKAR5A01G0257270.1"/>
    <property type="gene ID" value="TraesKAR5A01G0257270"/>
</dbReference>
<protein>
    <submittedName>
        <fullName evidence="4">Uncharacterized protein</fullName>
    </submittedName>
</protein>
<feature type="region of interest" description="Disordered" evidence="3">
    <location>
        <begin position="111"/>
        <end position="133"/>
    </location>
</feature>
<dbReference type="PaxDb" id="4565-Traes_5AL_7F6C23B45.1"/>
<dbReference type="OrthoDB" id="1729737at2759"/>
<sequence>MSHATKPWDLSHPGPFKSNRSNKQAGLPVVAPHCHSLRDTAPSIAGSSSHHHHFKCKASHTLSQSSAPHHSASCSLGTCIGFAAHSHIPINPQARKMKIFSWMANKISGKQEASRFPASSSGPSRSNVPDCRNDEFSDWPQSLLAIGTFGNKQIEEVAQVQDTSEDGQSMQDAIKFTEEEVDRIQKEFAMILASKDQAEAHDSHDDEQVTSHKEVDESINEKHRDQLLNKMVVISKAKDSLGKKASTLKPRSVASLFKLLMRKGGFASAIPDPRSSFPQSRMEKLLKAILQKKIHPQNSSTLVPRRHLDWKPDEQEINECLEDALRDLDDDGAKWVKTDSDFIVLEM</sequence>
<dbReference type="Gramene" id="TraesSYM5A03G02699080.1">
    <property type="protein sequence ID" value="TraesSYM5A03G02699080.1"/>
    <property type="gene ID" value="TraesSYM5A03G02699080"/>
</dbReference>
<dbReference type="Gramene" id="TraesJUL5A03G02689940.1">
    <property type="protein sequence ID" value="TraesJUL5A03G02689940.1"/>
    <property type="gene ID" value="TraesJUL5A03G02689940"/>
</dbReference>
<dbReference type="RefSeq" id="XP_044381367.1">
    <property type="nucleotide sequence ID" value="XM_044525432.1"/>
</dbReference>
<dbReference type="Gramene" id="TraesROB_scaffold_011293_01G000100.1">
    <property type="protein sequence ID" value="TraesROB_scaffold_011293_01G000100.1"/>
    <property type="gene ID" value="TraesROB_scaffold_011293_01G000100"/>
</dbReference>
<dbReference type="Gramene" id="TraesLAC5A03G02623430.1">
    <property type="protein sequence ID" value="TraesLAC5A03G02623430.1"/>
    <property type="gene ID" value="TraesLAC5A03G02623430"/>
</dbReference>
<dbReference type="GeneID" id="123103756"/>
<accession>A0A3B6KIM7</accession>
<dbReference type="AlphaFoldDB" id="A0A3B6KIM7"/>
<evidence type="ECO:0000256" key="1">
    <source>
        <dbReference type="ARBA" id="ARBA00022604"/>
    </source>
</evidence>
<dbReference type="Gramene" id="TraesNOR5A03G02691710.2">
    <property type="protein sequence ID" value="TraesNOR5A03G02691710.2"/>
    <property type="gene ID" value="TraesNOR5A03G02691710"/>
</dbReference>
<dbReference type="Gramene" id="TraesJAG5A03G02670850.1">
    <property type="protein sequence ID" value="TraesJAG5A03G02670850.1"/>
    <property type="gene ID" value="TraesJAG5A03G02670850"/>
</dbReference>
<name>A0A3B6KIM7_WHEAT</name>
<feature type="region of interest" description="Disordered" evidence="3">
    <location>
        <begin position="196"/>
        <end position="218"/>
    </location>
</feature>
<dbReference type="InterPro" id="IPR044683">
    <property type="entry name" value="LAZY"/>
</dbReference>